<comment type="similarity">
    <text evidence="1">Belongs to the UPF0213 family.</text>
</comment>
<reference evidence="3 4" key="1">
    <citation type="submission" date="2018-08" db="EMBL/GenBank/DDBJ databases">
        <title>A genome reference for cultivated species of the human gut microbiota.</title>
        <authorList>
            <person name="Zou Y."/>
            <person name="Xue W."/>
            <person name="Luo G."/>
        </authorList>
    </citation>
    <scope>NUCLEOTIDE SEQUENCE [LARGE SCALE GENOMIC DNA]</scope>
    <source>
        <strain evidence="3 4">AM26-26AC</strain>
    </source>
</reference>
<dbReference type="RefSeq" id="WP_118225892.1">
    <property type="nucleotide sequence ID" value="NZ_DAWCJA010000055.1"/>
</dbReference>
<feature type="domain" description="GIY-YIG" evidence="2">
    <location>
        <begin position="2"/>
        <end position="78"/>
    </location>
</feature>
<dbReference type="PANTHER" id="PTHR34477:SF5">
    <property type="entry name" value="BSL5627 PROTEIN"/>
    <property type="match status" value="1"/>
</dbReference>
<sequence>MQKYWIYIMTNANRTVLYIGVTNNLFRRCMEHKSGIIEGFTKKYNCHILLYYEEFQQIEDAIAREKELKGWSRSKKDTLIKEKNSTLEDLCKYLQWNG</sequence>
<evidence type="ECO:0000259" key="2">
    <source>
        <dbReference type="PROSITE" id="PS50164"/>
    </source>
</evidence>
<dbReference type="AlphaFoldDB" id="A0A414MLI5"/>
<evidence type="ECO:0000313" key="4">
    <source>
        <dbReference type="Proteomes" id="UP000283538"/>
    </source>
</evidence>
<dbReference type="EMBL" id="QSLA01000001">
    <property type="protein sequence ID" value="RHF12941.1"/>
    <property type="molecule type" value="Genomic_DNA"/>
</dbReference>
<name>A0A414MLI5_9BACE</name>
<dbReference type="PROSITE" id="PS50164">
    <property type="entry name" value="GIY_YIG"/>
    <property type="match status" value="1"/>
</dbReference>
<dbReference type="InterPro" id="IPR035901">
    <property type="entry name" value="GIY-YIG_endonuc_sf"/>
</dbReference>
<accession>A0A414MLI5</accession>
<dbReference type="SUPFAM" id="SSF82771">
    <property type="entry name" value="GIY-YIG endonuclease"/>
    <property type="match status" value="1"/>
</dbReference>
<dbReference type="Gene3D" id="3.40.1440.10">
    <property type="entry name" value="GIY-YIG endonuclease"/>
    <property type="match status" value="1"/>
</dbReference>
<evidence type="ECO:0000313" key="3">
    <source>
        <dbReference type="EMBL" id="RHF12941.1"/>
    </source>
</evidence>
<dbReference type="InterPro" id="IPR050190">
    <property type="entry name" value="UPF0213_domain"/>
</dbReference>
<dbReference type="PANTHER" id="PTHR34477">
    <property type="entry name" value="UPF0213 PROTEIN YHBQ"/>
    <property type="match status" value="1"/>
</dbReference>
<protein>
    <submittedName>
        <fullName evidence="3">GIY-YIG nuclease family protein</fullName>
    </submittedName>
</protein>
<evidence type="ECO:0000256" key="1">
    <source>
        <dbReference type="ARBA" id="ARBA00007435"/>
    </source>
</evidence>
<dbReference type="SMART" id="SM00465">
    <property type="entry name" value="GIYc"/>
    <property type="match status" value="1"/>
</dbReference>
<dbReference type="Pfam" id="PF01541">
    <property type="entry name" value="GIY-YIG"/>
    <property type="match status" value="1"/>
</dbReference>
<dbReference type="CDD" id="cd10448">
    <property type="entry name" value="GIY-YIG_unchar_3"/>
    <property type="match status" value="1"/>
</dbReference>
<organism evidence="3 4">
    <name type="scientific">Bacteroides eggerthii</name>
    <dbReference type="NCBI Taxonomy" id="28111"/>
    <lineage>
        <taxon>Bacteria</taxon>
        <taxon>Pseudomonadati</taxon>
        <taxon>Bacteroidota</taxon>
        <taxon>Bacteroidia</taxon>
        <taxon>Bacteroidales</taxon>
        <taxon>Bacteroidaceae</taxon>
        <taxon>Bacteroides</taxon>
    </lineage>
</organism>
<dbReference type="InterPro" id="IPR000305">
    <property type="entry name" value="GIY-YIG_endonuc"/>
</dbReference>
<dbReference type="Proteomes" id="UP000283538">
    <property type="component" value="Unassembled WGS sequence"/>
</dbReference>
<comment type="caution">
    <text evidence="3">The sequence shown here is derived from an EMBL/GenBank/DDBJ whole genome shotgun (WGS) entry which is preliminary data.</text>
</comment>
<proteinExistence type="inferred from homology"/>
<gene>
    <name evidence="3" type="ORF">DW701_01660</name>
</gene>